<dbReference type="InterPro" id="IPR011787">
    <property type="entry name" value="SiR_ferredoxin-dep"/>
</dbReference>
<proteinExistence type="inferred from homology"/>
<name>A2CAA5_PROM3</name>
<sequence length="598" mass="65855">MTEGQTTSGQAADLKFAACLASGADLSKFEQFKADSCYLLDPLAAELENSSDHFSNDAVQLLKFHGSYQQDNRDNRQKGEGKDWQMMLRLRSPGGRIPPSLFLALDDLSNRLGNGSLRATTRQAFQIHGVRKEDLREVISTIIRSMGSTLAACGDITRNVMAPAAPYEKGGYPAARQLANEIADVLSPTAAEGSYLDLWVNGSATYRIRPSRRVKKVRTRQHQGNVFSGDTKEPLYGKTYLPRKFKCAVTVPGDNSVDLLTNDIGLVVFTAANGEIKGCNVYVGGGMGRTHNNEQTFARTADPLGYVAAEHVLDLVQSILALQRDYGDRKTRRHARMKYLLNDQGISWFKQELKSKYFLHPIKALRPEPKSKLEDYLGWHQQSVGQWFVGLPLLSGRLEGDLKKGLRQLVETFQLEIRLTPNQDLLLCNIGTSQRSSVRKGLAALGIRAPEAPAMLARHAIACPALPLCGLAVTEAERTLPVLLERIDAQLRRLEITKSILIRMTGCPNGCARPYMAELALVGSGVDQYQLWLGGTPNLQRLAKPYLQRMPLDQLESTLEPLLLSWKQAGGRRSLGDHVNKLGDQAVLGLLSGTGKAP</sequence>
<evidence type="ECO:0000256" key="6">
    <source>
        <dbReference type="ARBA" id="ARBA00022617"/>
    </source>
</evidence>
<evidence type="ECO:0000256" key="8">
    <source>
        <dbReference type="ARBA" id="ARBA00022784"/>
    </source>
</evidence>
<dbReference type="PROSITE" id="PS00365">
    <property type="entry name" value="NIR_SIR"/>
    <property type="match status" value="1"/>
</dbReference>
<feature type="domain" description="Nitrite/Sulfite reductase ferredoxin-like" evidence="14">
    <location>
        <begin position="380"/>
        <end position="444"/>
    </location>
</feature>
<reference evidence="15 16" key="1">
    <citation type="journal article" date="2007" name="PLoS Genet.">
        <title>Patterns and implications of gene gain and loss in the evolution of Prochlorococcus.</title>
        <authorList>
            <person name="Kettler G.C."/>
            <person name="Martiny A.C."/>
            <person name="Huang K."/>
            <person name="Zucker J."/>
            <person name="Coleman M.L."/>
            <person name="Rodrigue S."/>
            <person name="Chen F."/>
            <person name="Lapidus A."/>
            <person name="Ferriera S."/>
            <person name="Johnson J."/>
            <person name="Steglich C."/>
            <person name="Church G.M."/>
            <person name="Richardson P."/>
            <person name="Chisholm S.W."/>
        </authorList>
    </citation>
    <scope>NUCLEOTIDE SEQUENCE [LARGE SCALE GENOMIC DNA]</scope>
    <source>
        <strain evidence="15 16">MIT 9303</strain>
    </source>
</reference>
<evidence type="ECO:0000256" key="3">
    <source>
        <dbReference type="ARBA" id="ARBA00010429"/>
    </source>
</evidence>
<dbReference type="Pfam" id="PF01077">
    <property type="entry name" value="NIR_SIR"/>
    <property type="match status" value="1"/>
</dbReference>
<dbReference type="GO" id="GO:0009337">
    <property type="term" value="C:sulfite reductase complex (NADPH)"/>
    <property type="evidence" value="ECO:0007669"/>
    <property type="project" value="TreeGrafter"/>
</dbReference>
<evidence type="ECO:0000256" key="12">
    <source>
        <dbReference type="ARBA" id="ARBA00049518"/>
    </source>
</evidence>
<keyword evidence="11" id="KW-0411">Iron-sulfur</keyword>
<dbReference type="GO" id="GO:0046872">
    <property type="term" value="F:metal ion binding"/>
    <property type="evidence" value="ECO:0007669"/>
    <property type="project" value="UniProtKB-KW"/>
</dbReference>
<gene>
    <name evidence="15" type="primary">sir</name>
    <name evidence="15" type="ordered locus">P9303_16711</name>
</gene>
<dbReference type="RefSeq" id="WP_011826303.1">
    <property type="nucleotide sequence ID" value="NC_008820.1"/>
</dbReference>
<accession>A2CAA5</accession>
<dbReference type="GO" id="GO:0016002">
    <property type="term" value="F:sulfite reductase activity"/>
    <property type="evidence" value="ECO:0007669"/>
    <property type="project" value="TreeGrafter"/>
</dbReference>
<comment type="cofactor">
    <cofactor evidence="1">
        <name>siroheme</name>
        <dbReference type="ChEBI" id="CHEBI:60052"/>
    </cofactor>
</comment>
<dbReference type="EC" id="1.8.7.1" evidence="4"/>
<dbReference type="PRINTS" id="PR00397">
    <property type="entry name" value="SIROHAEM"/>
</dbReference>
<dbReference type="BioCyc" id="PMAR59922:G1G80-1451-MONOMER"/>
<evidence type="ECO:0000256" key="4">
    <source>
        <dbReference type="ARBA" id="ARBA00012353"/>
    </source>
</evidence>
<evidence type="ECO:0000256" key="1">
    <source>
        <dbReference type="ARBA" id="ARBA00001929"/>
    </source>
</evidence>
<dbReference type="HOGENOM" id="CLU_001975_3_0_3"/>
<dbReference type="GO" id="GO:0050311">
    <property type="term" value="F:sulfite reductase (ferredoxin) activity"/>
    <property type="evidence" value="ECO:0007669"/>
    <property type="project" value="UniProtKB-EC"/>
</dbReference>
<dbReference type="NCBIfam" id="NF010029">
    <property type="entry name" value="PRK13504.1"/>
    <property type="match status" value="1"/>
</dbReference>
<dbReference type="InterPro" id="IPR006067">
    <property type="entry name" value="NO2/SO3_Rdtase_4Fe4S_dom"/>
</dbReference>
<evidence type="ECO:0000259" key="13">
    <source>
        <dbReference type="Pfam" id="PF01077"/>
    </source>
</evidence>
<dbReference type="Gene3D" id="3.30.413.10">
    <property type="entry name" value="Sulfite Reductase Hemoprotein, domain 1"/>
    <property type="match status" value="2"/>
</dbReference>
<evidence type="ECO:0000256" key="10">
    <source>
        <dbReference type="ARBA" id="ARBA00023004"/>
    </source>
</evidence>
<comment type="catalytic activity">
    <reaction evidence="12">
        <text>hydrogen sulfide + 6 oxidized [2Fe-2S]-[ferredoxin] + 3 H2O = sulfite + 6 reduced [2Fe-2S]-[ferredoxin] + 7 H(+)</text>
        <dbReference type="Rhea" id="RHEA:23132"/>
        <dbReference type="Rhea" id="RHEA-COMP:10000"/>
        <dbReference type="Rhea" id="RHEA-COMP:10001"/>
        <dbReference type="ChEBI" id="CHEBI:15377"/>
        <dbReference type="ChEBI" id="CHEBI:15378"/>
        <dbReference type="ChEBI" id="CHEBI:17359"/>
        <dbReference type="ChEBI" id="CHEBI:29919"/>
        <dbReference type="ChEBI" id="CHEBI:33737"/>
        <dbReference type="ChEBI" id="CHEBI:33738"/>
        <dbReference type="EC" id="1.8.7.1"/>
    </reaction>
</comment>
<evidence type="ECO:0000256" key="7">
    <source>
        <dbReference type="ARBA" id="ARBA00022723"/>
    </source>
</evidence>
<dbReference type="Pfam" id="PF03460">
    <property type="entry name" value="NIR_SIR_ferr"/>
    <property type="match status" value="2"/>
</dbReference>
<comment type="cofactor">
    <cofactor evidence="2">
        <name>[4Fe-4S] cluster</name>
        <dbReference type="ChEBI" id="CHEBI:49883"/>
    </cofactor>
</comment>
<dbReference type="FunFam" id="3.30.413.10:FF:000014">
    <property type="entry name" value="Sulfite reductase [ferredoxin], chloroplastic"/>
    <property type="match status" value="1"/>
</dbReference>
<dbReference type="STRING" id="59922.P9303_16711"/>
<dbReference type="SUPFAM" id="SSF56014">
    <property type="entry name" value="Nitrite and sulphite reductase 4Fe-4S domain-like"/>
    <property type="match status" value="2"/>
</dbReference>
<keyword evidence="8" id="KW-0883">Thioether bond</keyword>
<protein>
    <recommendedName>
        <fullName evidence="4">assimilatory sulfite reductase (ferredoxin)</fullName>
        <ecNumber evidence="4">1.8.7.1</ecNumber>
    </recommendedName>
</protein>
<keyword evidence="9 15" id="KW-0560">Oxidoreductase</keyword>
<dbReference type="KEGG" id="pmf:P9303_16711"/>
<dbReference type="GO" id="GO:0020037">
    <property type="term" value="F:heme binding"/>
    <property type="evidence" value="ECO:0007669"/>
    <property type="project" value="InterPro"/>
</dbReference>
<dbReference type="InterPro" id="IPR036136">
    <property type="entry name" value="Nit/Sulf_reduc_fer-like_dom_sf"/>
</dbReference>
<organism evidence="15 16">
    <name type="scientific">Prochlorococcus marinus (strain MIT 9303)</name>
    <dbReference type="NCBI Taxonomy" id="59922"/>
    <lineage>
        <taxon>Bacteria</taxon>
        <taxon>Bacillati</taxon>
        <taxon>Cyanobacteriota</taxon>
        <taxon>Cyanophyceae</taxon>
        <taxon>Synechococcales</taxon>
        <taxon>Prochlorococcaceae</taxon>
        <taxon>Prochlorococcus</taxon>
    </lineage>
</organism>
<dbReference type="Proteomes" id="UP000002274">
    <property type="component" value="Chromosome"/>
</dbReference>
<dbReference type="PANTHER" id="PTHR11493">
    <property type="entry name" value="SULFITE REDUCTASE [NADPH] SUBUNIT BETA-RELATED"/>
    <property type="match status" value="1"/>
</dbReference>
<keyword evidence="5" id="KW-0004">4Fe-4S</keyword>
<feature type="domain" description="Nitrite/sulphite reductase 4Fe-4S" evidence="13">
    <location>
        <begin position="231"/>
        <end position="357"/>
    </location>
</feature>
<evidence type="ECO:0000256" key="2">
    <source>
        <dbReference type="ARBA" id="ARBA00001966"/>
    </source>
</evidence>
<dbReference type="EMBL" id="CP000554">
    <property type="protein sequence ID" value="ABM78415.1"/>
    <property type="molecule type" value="Genomic_DNA"/>
</dbReference>
<dbReference type="SUPFAM" id="SSF55124">
    <property type="entry name" value="Nitrite/Sulfite reductase N-terminal domain-like"/>
    <property type="match status" value="2"/>
</dbReference>
<dbReference type="GO" id="GO:0051539">
    <property type="term" value="F:4 iron, 4 sulfur cluster binding"/>
    <property type="evidence" value="ECO:0007669"/>
    <property type="project" value="UniProtKB-KW"/>
</dbReference>
<dbReference type="GO" id="GO:0000103">
    <property type="term" value="P:sulfate assimilation"/>
    <property type="evidence" value="ECO:0007669"/>
    <property type="project" value="TreeGrafter"/>
</dbReference>
<dbReference type="NCBIfam" id="TIGR02042">
    <property type="entry name" value="sir"/>
    <property type="match status" value="1"/>
</dbReference>
<keyword evidence="10" id="KW-0408">Iron</keyword>
<evidence type="ECO:0000313" key="16">
    <source>
        <dbReference type="Proteomes" id="UP000002274"/>
    </source>
</evidence>
<dbReference type="InterPro" id="IPR045169">
    <property type="entry name" value="NO2/SO3_Rdtase_4Fe4S_prot"/>
</dbReference>
<dbReference type="AlphaFoldDB" id="A2CAA5"/>
<keyword evidence="6" id="KW-0349">Heme</keyword>
<feature type="domain" description="Nitrite/Sulfite reductase ferredoxin-like" evidence="14">
    <location>
        <begin position="86"/>
        <end position="140"/>
    </location>
</feature>
<evidence type="ECO:0000256" key="5">
    <source>
        <dbReference type="ARBA" id="ARBA00022485"/>
    </source>
</evidence>
<evidence type="ECO:0000313" key="15">
    <source>
        <dbReference type="EMBL" id="ABM78415.1"/>
    </source>
</evidence>
<evidence type="ECO:0000256" key="9">
    <source>
        <dbReference type="ARBA" id="ARBA00023002"/>
    </source>
</evidence>
<dbReference type="PANTHER" id="PTHR11493:SF47">
    <property type="entry name" value="SULFITE REDUCTASE [NADPH] SUBUNIT BETA"/>
    <property type="match status" value="1"/>
</dbReference>
<comment type="similarity">
    <text evidence="3">Belongs to the nitrite and sulfite reductase 4Fe-4S domain family.</text>
</comment>
<evidence type="ECO:0000256" key="11">
    <source>
        <dbReference type="ARBA" id="ARBA00023014"/>
    </source>
</evidence>
<dbReference type="InterPro" id="IPR005117">
    <property type="entry name" value="NiRdtase/SiRdtase_haem-b_fer"/>
</dbReference>
<dbReference type="InterPro" id="IPR045854">
    <property type="entry name" value="NO2/SO3_Rdtase_4Fe4S_sf"/>
</dbReference>
<keyword evidence="7" id="KW-0479">Metal-binding</keyword>
<evidence type="ECO:0000259" key="14">
    <source>
        <dbReference type="Pfam" id="PF03460"/>
    </source>
</evidence>
<dbReference type="InterPro" id="IPR006066">
    <property type="entry name" value="NO2/SO3_Rdtase_FeS/sirohaem_BS"/>
</dbReference>